<evidence type="ECO:0000256" key="7">
    <source>
        <dbReference type="RuleBase" id="RU000562"/>
    </source>
</evidence>
<dbReference type="GO" id="GO:0019843">
    <property type="term" value="F:rRNA binding"/>
    <property type="evidence" value="ECO:0007669"/>
    <property type="project" value="UniProtKB-UniRule"/>
</dbReference>
<accession>A0A968GDA6</accession>
<dbReference type="AlphaFoldDB" id="A0A968GDA6"/>
<organism evidence="8 9">
    <name type="scientific">Entomospira nematocerorum</name>
    <dbReference type="NCBI Taxonomy" id="2719987"/>
    <lineage>
        <taxon>Bacteria</taxon>
        <taxon>Pseudomonadati</taxon>
        <taxon>Spirochaetota</taxon>
        <taxon>Spirochaetia</taxon>
        <taxon>Spirochaetales</taxon>
        <taxon>Spirochaetaceae</taxon>
        <taxon>Entomospira</taxon>
    </lineage>
</organism>
<dbReference type="InterPro" id="IPR001787">
    <property type="entry name" value="Ribosomal_bL21"/>
</dbReference>
<sequence>MYALVEIKGKQYKAQEGKHILVDLHAEHAEGDKLEFPVFLLSDGEGNVSVGKPHVEGAKVVVKVMESLRDKKIRVFKYKKRKGYRRTIGHRQNYTKLLVEKVSN</sequence>
<dbReference type="PROSITE" id="PS01169">
    <property type="entry name" value="RIBOSOMAL_L21"/>
    <property type="match status" value="1"/>
</dbReference>
<keyword evidence="3 6" id="KW-0694">RNA-binding</keyword>
<evidence type="ECO:0000256" key="4">
    <source>
        <dbReference type="ARBA" id="ARBA00022980"/>
    </source>
</evidence>
<keyword evidence="5 6" id="KW-0687">Ribonucleoprotein</keyword>
<dbReference type="RefSeq" id="WP_167703763.1">
    <property type="nucleotide sequence ID" value="NZ_CP118168.1"/>
</dbReference>
<evidence type="ECO:0000256" key="1">
    <source>
        <dbReference type="ARBA" id="ARBA00008563"/>
    </source>
</evidence>
<evidence type="ECO:0000313" key="8">
    <source>
        <dbReference type="EMBL" id="NIZ47348.1"/>
    </source>
</evidence>
<proteinExistence type="inferred from homology"/>
<evidence type="ECO:0000256" key="2">
    <source>
        <dbReference type="ARBA" id="ARBA00022730"/>
    </source>
</evidence>
<dbReference type="PANTHER" id="PTHR21349:SF0">
    <property type="entry name" value="LARGE RIBOSOMAL SUBUNIT PROTEIN BL21M"/>
    <property type="match status" value="1"/>
</dbReference>
<keyword evidence="4 6" id="KW-0689">Ribosomal protein</keyword>
<reference evidence="8" key="1">
    <citation type="submission" date="2020-03" db="EMBL/GenBank/DDBJ databases">
        <title>Spirochaetal bacteria isolated from arthropods constitute a novel genus Entomospira genus novum within the order Spirochaetales.</title>
        <authorList>
            <person name="Grana-Miraglia L."/>
            <person name="Sikutova S."/>
            <person name="Fingerle V."/>
            <person name="Sing A."/>
            <person name="Castillo-Ramirez S."/>
            <person name="Margos G."/>
            <person name="Rudolf I."/>
        </authorList>
    </citation>
    <scope>NUCLEOTIDE SEQUENCE</scope>
    <source>
        <strain evidence="8">BR208</strain>
    </source>
</reference>
<dbReference type="GO" id="GO:0006412">
    <property type="term" value="P:translation"/>
    <property type="evidence" value="ECO:0007669"/>
    <property type="project" value="UniProtKB-UniRule"/>
</dbReference>
<evidence type="ECO:0000256" key="6">
    <source>
        <dbReference type="HAMAP-Rule" id="MF_01363"/>
    </source>
</evidence>
<dbReference type="GO" id="GO:0005737">
    <property type="term" value="C:cytoplasm"/>
    <property type="evidence" value="ECO:0007669"/>
    <property type="project" value="UniProtKB-ARBA"/>
</dbReference>
<dbReference type="GO" id="GO:0005840">
    <property type="term" value="C:ribosome"/>
    <property type="evidence" value="ECO:0007669"/>
    <property type="project" value="UniProtKB-KW"/>
</dbReference>
<gene>
    <name evidence="6 8" type="primary">rplU</name>
    <name evidence="8" type="ORF">HCT46_05410</name>
</gene>
<protein>
    <recommendedName>
        <fullName evidence="6">Large ribosomal subunit protein bL21</fullName>
    </recommendedName>
</protein>
<comment type="similarity">
    <text evidence="1 6 7">Belongs to the bacterial ribosomal protein bL21 family.</text>
</comment>
<evidence type="ECO:0000256" key="3">
    <source>
        <dbReference type="ARBA" id="ARBA00022884"/>
    </source>
</evidence>
<dbReference type="NCBIfam" id="TIGR00061">
    <property type="entry name" value="L21"/>
    <property type="match status" value="1"/>
</dbReference>
<dbReference type="HAMAP" id="MF_01363">
    <property type="entry name" value="Ribosomal_bL21"/>
    <property type="match status" value="1"/>
</dbReference>
<dbReference type="GO" id="GO:1990904">
    <property type="term" value="C:ribonucleoprotein complex"/>
    <property type="evidence" value="ECO:0007669"/>
    <property type="project" value="UniProtKB-KW"/>
</dbReference>
<comment type="function">
    <text evidence="6 7">This protein binds to 23S rRNA in the presence of protein L20.</text>
</comment>
<keyword evidence="2 6" id="KW-0699">rRNA-binding</keyword>
<dbReference type="Pfam" id="PF00829">
    <property type="entry name" value="Ribosomal_L21p"/>
    <property type="match status" value="1"/>
</dbReference>
<dbReference type="SUPFAM" id="SSF141091">
    <property type="entry name" value="L21p-like"/>
    <property type="match status" value="1"/>
</dbReference>
<evidence type="ECO:0000313" key="9">
    <source>
        <dbReference type="Proteomes" id="UP000752013"/>
    </source>
</evidence>
<dbReference type="InterPro" id="IPR036164">
    <property type="entry name" value="bL21-like_sf"/>
</dbReference>
<dbReference type="EMBL" id="JAATLK010000001">
    <property type="protein sequence ID" value="NIZ47348.1"/>
    <property type="molecule type" value="Genomic_DNA"/>
</dbReference>
<dbReference type="InterPro" id="IPR018258">
    <property type="entry name" value="Ribosomal_bL21_CS"/>
</dbReference>
<name>A0A968GDA6_9SPIO</name>
<dbReference type="InterPro" id="IPR028909">
    <property type="entry name" value="bL21-like"/>
</dbReference>
<dbReference type="Proteomes" id="UP000752013">
    <property type="component" value="Unassembled WGS sequence"/>
</dbReference>
<keyword evidence="9" id="KW-1185">Reference proteome</keyword>
<dbReference type="PANTHER" id="PTHR21349">
    <property type="entry name" value="50S RIBOSOMAL PROTEIN L21"/>
    <property type="match status" value="1"/>
</dbReference>
<comment type="subunit">
    <text evidence="6">Part of the 50S ribosomal subunit. Contacts protein L20.</text>
</comment>
<dbReference type="GO" id="GO:0003735">
    <property type="term" value="F:structural constituent of ribosome"/>
    <property type="evidence" value="ECO:0007669"/>
    <property type="project" value="InterPro"/>
</dbReference>
<comment type="caution">
    <text evidence="8">The sequence shown here is derived from an EMBL/GenBank/DDBJ whole genome shotgun (WGS) entry which is preliminary data.</text>
</comment>
<evidence type="ECO:0000256" key="5">
    <source>
        <dbReference type="ARBA" id="ARBA00023274"/>
    </source>
</evidence>